<evidence type="ECO:0000259" key="9">
    <source>
        <dbReference type="PROSITE" id="PS50850"/>
    </source>
</evidence>
<evidence type="ECO:0000256" key="5">
    <source>
        <dbReference type="ARBA" id="ARBA00022692"/>
    </source>
</evidence>
<accession>A0ABT1VWW1</accession>
<keyword evidence="5 8" id="KW-0812">Transmembrane</keyword>
<dbReference type="Pfam" id="PF07690">
    <property type="entry name" value="MFS_1"/>
    <property type="match status" value="1"/>
</dbReference>
<dbReference type="PROSITE" id="PS00216">
    <property type="entry name" value="SUGAR_TRANSPORT_1"/>
    <property type="match status" value="1"/>
</dbReference>
<gene>
    <name evidence="10" type="ORF">NFI88_08250</name>
</gene>
<evidence type="ECO:0000256" key="6">
    <source>
        <dbReference type="ARBA" id="ARBA00022989"/>
    </source>
</evidence>
<dbReference type="InterPro" id="IPR011701">
    <property type="entry name" value="MFS"/>
</dbReference>
<keyword evidence="4" id="KW-0813">Transport</keyword>
<dbReference type="SUPFAM" id="SSF103473">
    <property type="entry name" value="MFS general substrate transporter"/>
    <property type="match status" value="1"/>
</dbReference>
<feature type="transmembrane region" description="Helical" evidence="8">
    <location>
        <begin position="312"/>
        <end position="330"/>
    </location>
</feature>
<feature type="transmembrane region" description="Helical" evidence="8">
    <location>
        <begin position="255"/>
        <end position="273"/>
    </location>
</feature>
<dbReference type="EMBL" id="JAMZEJ010000004">
    <property type="protein sequence ID" value="MCQ8240826.1"/>
    <property type="molecule type" value="Genomic_DNA"/>
</dbReference>
<dbReference type="InterPro" id="IPR005829">
    <property type="entry name" value="Sugar_transporter_CS"/>
</dbReference>
<feature type="transmembrane region" description="Helical" evidence="8">
    <location>
        <begin position="138"/>
        <end position="160"/>
    </location>
</feature>
<evidence type="ECO:0000256" key="2">
    <source>
        <dbReference type="ARBA" id="ARBA00004141"/>
    </source>
</evidence>
<dbReference type="InterPro" id="IPR001958">
    <property type="entry name" value="Tet-R_TetA/multi-R_MdtG-like"/>
</dbReference>
<sequence length="396" mass="41277">MFRARFRASTTFVLATLGLDALGTGLIAPIVPGLVQHLSRLAPGAAAPWVGAMIAAYAGMQFLLAPLLAEMSDRFGRRPVILLSVCGLGIDNLLMVFAPNLWWLFLGRLVAGATSANVAAATAYLADVSTPEQRSRRFGLVGATFGAGFVIGPALGGLLGAHGLRLPFLAAAALGFLNFVFGLLVLPESLPPEKRRPIRWARANPFTLLRQLLRDRTLTRLAVAWSCSWIGLGAVQSSLVLFTRARFGWGGELNGLLLAGVGLSQAVVEGLLLQPAIRRLGEKRVAIAGYGLGAAGFAVLSISFAGWMMAPAVALMALGGLATPSVRAMTSGQRDEKHQGEMQGVLAAVEGFTAIFAPLLTAALFDAAGSHGFPGAPFALAALCAVAAGLLLRGMR</sequence>
<name>A0ABT1VWW1_9PROT</name>
<dbReference type="RefSeq" id="WP_422919559.1">
    <property type="nucleotide sequence ID" value="NZ_JAMZEJ010000004.1"/>
</dbReference>
<dbReference type="PROSITE" id="PS50850">
    <property type="entry name" value="MFS"/>
    <property type="match status" value="1"/>
</dbReference>
<feature type="transmembrane region" description="Helical" evidence="8">
    <location>
        <begin position="47"/>
        <end position="68"/>
    </location>
</feature>
<feature type="transmembrane region" description="Helical" evidence="8">
    <location>
        <begin position="166"/>
        <end position="186"/>
    </location>
</feature>
<reference evidence="10 11" key="1">
    <citation type="submission" date="2022-06" db="EMBL/GenBank/DDBJ databases">
        <title>Rhizosaccharibacter gen. nov. sp. nov. KSS12, endophytic bacteria isolated from sugarcane.</title>
        <authorList>
            <person name="Pitiwittayakul N."/>
        </authorList>
    </citation>
    <scope>NUCLEOTIDE SEQUENCE [LARGE SCALE GENOMIC DNA]</scope>
    <source>
        <strain evidence="10 11">KSS12</strain>
    </source>
</reference>
<dbReference type="Proteomes" id="UP001524547">
    <property type="component" value="Unassembled WGS sequence"/>
</dbReference>
<organism evidence="10 11">
    <name type="scientific">Rhizosaccharibacter radicis</name>
    <dbReference type="NCBI Taxonomy" id="2782605"/>
    <lineage>
        <taxon>Bacteria</taxon>
        <taxon>Pseudomonadati</taxon>
        <taxon>Pseudomonadota</taxon>
        <taxon>Alphaproteobacteria</taxon>
        <taxon>Acetobacterales</taxon>
        <taxon>Acetobacteraceae</taxon>
        <taxon>Rhizosaccharibacter</taxon>
    </lineage>
</organism>
<comment type="caution">
    <text evidence="10">The sequence shown here is derived from an EMBL/GenBank/DDBJ whole genome shotgun (WGS) entry which is preliminary data.</text>
</comment>
<comment type="function">
    <text evidence="1">Resistance to tetracycline by an active tetracycline efflux. This is an energy-dependent process that decreases the accumulation of the antibiotic in whole cells. This protein functions as a metal-tetracycline/H(+) antiporter.</text>
</comment>
<protein>
    <submittedName>
        <fullName evidence="10">MFS transporter</fullName>
    </submittedName>
</protein>
<evidence type="ECO:0000256" key="8">
    <source>
        <dbReference type="SAM" id="Phobius"/>
    </source>
</evidence>
<evidence type="ECO:0000256" key="3">
    <source>
        <dbReference type="ARBA" id="ARBA00007520"/>
    </source>
</evidence>
<dbReference type="PANTHER" id="PTHR23504:SF15">
    <property type="entry name" value="MAJOR FACILITATOR SUPERFAMILY (MFS) PROFILE DOMAIN-CONTAINING PROTEIN"/>
    <property type="match status" value="1"/>
</dbReference>
<dbReference type="InterPro" id="IPR036259">
    <property type="entry name" value="MFS_trans_sf"/>
</dbReference>
<comment type="subcellular location">
    <subcellularLocation>
        <location evidence="2">Membrane</location>
        <topology evidence="2">Multi-pass membrane protein</topology>
    </subcellularLocation>
</comment>
<feature type="transmembrane region" description="Helical" evidence="8">
    <location>
        <begin position="105"/>
        <end position="126"/>
    </location>
</feature>
<feature type="transmembrane region" description="Helical" evidence="8">
    <location>
        <begin position="342"/>
        <end position="365"/>
    </location>
</feature>
<evidence type="ECO:0000256" key="1">
    <source>
        <dbReference type="ARBA" id="ARBA00003279"/>
    </source>
</evidence>
<keyword evidence="6 8" id="KW-1133">Transmembrane helix</keyword>
<comment type="similarity">
    <text evidence="3">Belongs to the major facilitator superfamily. TCR/Tet family.</text>
</comment>
<dbReference type="PRINTS" id="PR01035">
    <property type="entry name" value="TCRTETA"/>
</dbReference>
<dbReference type="Gene3D" id="1.20.1250.20">
    <property type="entry name" value="MFS general substrate transporter like domains"/>
    <property type="match status" value="1"/>
</dbReference>
<evidence type="ECO:0000313" key="11">
    <source>
        <dbReference type="Proteomes" id="UP001524547"/>
    </source>
</evidence>
<proteinExistence type="inferred from homology"/>
<feature type="transmembrane region" description="Helical" evidence="8">
    <location>
        <begin position="80"/>
        <end position="99"/>
    </location>
</feature>
<evidence type="ECO:0000313" key="10">
    <source>
        <dbReference type="EMBL" id="MCQ8240826.1"/>
    </source>
</evidence>
<dbReference type="PANTHER" id="PTHR23504">
    <property type="entry name" value="MAJOR FACILITATOR SUPERFAMILY DOMAIN-CONTAINING PROTEIN 10"/>
    <property type="match status" value="1"/>
</dbReference>
<feature type="domain" description="Major facilitator superfamily (MFS) profile" evidence="9">
    <location>
        <begin position="9"/>
        <end position="396"/>
    </location>
</feature>
<keyword evidence="11" id="KW-1185">Reference proteome</keyword>
<feature type="transmembrane region" description="Helical" evidence="8">
    <location>
        <begin position="371"/>
        <end position="392"/>
    </location>
</feature>
<evidence type="ECO:0000256" key="4">
    <source>
        <dbReference type="ARBA" id="ARBA00022448"/>
    </source>
</evidence>
<feature type="transmembrane region" description="Helical" evidence="8">
    <location>
        <begin position="221"/>
        <end position="243"/>
    </location>
</feature>
<evidence type="ECO:0000256" key="7">
    <source>
        <dbReference type="ARBA" id="ARBA00023136"/>
    </source>
</evidence>
<feature type="transmembrane region" description="Helical" evidence="8">
    <location>
        <begin position="285"/>
        <end position="306"/>
    </location>
</feature>
<dbReference type="InterPro" id="IPR020846">
    <property type="entry name" value="MFS_dom"/>
</dbReference>
<keyword evidence="7 8" id="KW-0472">Membrane</keyword>